<keyword evidence="5 7" id="KW-0472">Membrane</keyword>
<dbReference type="SMART" id="SM00065">
    <property type="entry name" value="GAF"/>
    <property type="match status" value="1"/>
</dbReference>
<organism evidence="9 10">
    <name type="scientific">Edaphobacter aggregans</name>
    <dbReference type="NCBI Taxonomy" id="570835"/>
    <lineage>
        <taxon>Bacteria</taxon>
        <taxon>Pseudomonadati</taxon>
        <taxon>Acidobacteriota</taxon>
        <taxon>Terriglobia</taxon>
        <taxon>Terriglobales</taxon>
        <taxon>Acidobacteriaceae</taxon>
        <taxon>Edaphobacter</taxon>
    </lineage>
</organism>
<feature type="compositionally biased region" description="Low complexity" evidence="6">
    <location>
        <begin position="112"/>
        <end position="121"/>
    </location>
</feature>
<comment type="caution">
    <text evidence="9">The sequence shown here is derived from an EMBL/GenBank/DDBJ whole genome shotgun (WGS) entry which is preliminary data.</text>
</comment>
<proteinExistence type="inferred from homology"/>
<feature type="transmembrane region" description="Helical" evidence="7">
    <location>
        <begin position="291"/>
        <end position="310"/>
    </location>
</feature>
<evidence type="ECO:0000256" key="4">
    <source>
        <dbReference type="ARBA" id="ARBA00022989"/>
    </source>
</evidence>
<evidence type="ECO:0000256" key="6">
    <source>
        <dbReference type="SAM" id="MobiDB-lite"/>
    </source>
</evidence>
<dbReference type="SUPFAM" id="SSF55781">
    <property type="entry name" value="GAF domain-like"/>
    <property type="match status" value="1"/>
</dbReference>
<feature type="compositionally biased region" description="Polar residues" evidence="6">
    <location>
        <begin position="777"/>
        <end position="786"/>
    </location>
</feature>
<dbReference type="InterPro" id="IPR002549">
    <property type="entry name" value="AI-2E-like"/>
</dbReference>
<gene>
    <name evidence="9" type="ORF">EDE15_4686</name>
</gene>
<dbReference type="Gene3D" id="3.30.450.40">
    <property type="match status" value="1"/>
</dbReference>
<keyword evidence="10" id="KW-1185">Reference proteome</keyword>
<dbReference type="Pfam" id="PF01590">
    <property type="entry name" value="GAF"/>
    <property type="match status" value="1"/>
</dbReference>
<evidence type="ECO:0000256" key="1">
    <source>
        <dbReference type="ARBA" id="ARBA00004141"/>
    </source>
</evidence>
<evidence type="ECO:0000313" key="9">
    <source>
        <dbReference type="EMBL" id="RSL19067.1"/>
    </source>
</evidence>
<dbReference type="EMBL" id="RSDW01000001">
    <property type="protein sequence ID" value="RSL19067.1"/>
    <property type="molecule type" value="Genomic_DNA"/>
</dbReference>
<feature type="domain" description="GAF" evidence="8">
    <location>
        <begin position="627"/>
        <end position="773"/>
    </location>
</feature>
<dbReference type="PANTHER" id="PTHR43102">
    <property type="entry name" value="SLR1143 PROTEIN"/>
    <property type="match status" value="1"/>
</dbReference>
<evidence type="ECO:0000256" key="2">
    <source>
        <dbReference type="ARBA" id="ARBA00009773"/>
    </source>
</evidence>
<feature type="transmembrane region" description="Helical" evidence="7">
    <location>
        <begin position="231"/>
        <end position="248"/>
    </location>
</feature>
<evidence type="ECO:0000259" key="8">
    <source>
        <dbReference type="SMART" id="SM00065"/>
    </source>
</evidence>
<evidence type="ECO:0000256" key="5">
    <source>
        <dbReference type="ARBA" id="ARBA00023136"/>
    </source>
</evidence>
<dbReference type="OrthoDB" id="9799225at2"/>
<sequence length="786" mass="86239">MAVLYFGREVFVPLALAALLSFLLVPASALLERLGIRRAPAALIVVFVSLAAIAALGWVMLGQVYNLAVELPQYQQNITQKIDSLHLHSAGRLSNTLAMLSEESRQLRGGVAPATAPALPDAPRPHIRSRSRAVSDPSKDQLSVQNDQPVTVRVELPEESFINLANRTVTPLIHPLTTTFAVVVFLAFMLVGREDLRDRGIRLAGRGRMHVTTSAIEDAGRRVGRYLRMQLIVNVVFGTVAGLSLWLIGVPNPLLWALLICVLRFIPYIGIFLAAAGPLLLSLAVSPHWNVLLWTAIMFLMLELIAGNIVEPLLYSSSTGLSPIAVLIAAIFWTLLWGLPGLLLSTPLTVCLVVIGRQVPQLQYLDVLFGDETALPPSERFYQRLLSSNTHEARALLQGLLATQPRDQVYDSVVIPALTLIEESRHAEEMTSTRAEEVLQSVEELTEDITSHSSLSEPPTSNTPKLIVCVPARDLADEIACQLAAHILSPASIVRVISADTATSDVLQTLDSLHPDAICVVGVPPQSLRHIRLRCNQVRAHLPQAAIFACLLSEECDLSNIRSRVSTEDAQHVVCSLHLMEEYLSSLLYPATQPDEHAQKSDDVVEDKQNLSEPLFEMQGGNIVDESEEGAFQRLATNLARSYDAPIALVTAAHNERRFWEAKCGLPDDALSFADTMHDPSVLTRLVSTESILVIPDTAEDPRSADEPFFRQFGIRFYAGMPLKSHDGTVIGSLCVLDTRPRQISEKQKEMLVWITEVVTTAIELQKATPSPEPTVETASDSFRQI</sequence>
<reference evidence="9 10" key="1">
    <citation type="submission" date="2018-12" db="EMBL/GenBank/DDBJ databases">
        <title>Sequencing of bacterial isolates from soil warming experiment in Harvard Forest, Massachusetts, USA.</title>
        <authorList>
            <person name="Deangelis K."/>
        </authorList>
    </citation>
    <scope>NUCLEOTIDE SEQUENCE [LARGE SCALE GENOMIC DNA]</scope>
    <source>
        <strain evidence="9 10">EB153</strain>
    </source>
</reference>
<dbReference type="PANTHER" id="PTHR43102:SF2">
    <property type="entry name" value="GAF DOMAIN-CONTAINING PROTEIN"/>
    <property type="match status" value="1"/>
</dbReference>
<feature type="transmembrane region" description="Helical" evidence="7">
    <location>
        <begin position="322"/>
        <end position="355"/>
    </location>
</feature>
<dbReference type="InterPro" id="IPR003018">
    <property type="entry name" value="GAF"/>
</dbReference>
<comment type="similarity">
    <text evidence="2">Belongs to the autoinducer-2 exporter (AI-2E) (TC 2.A.86) family.</text>
</comment>
<feature type="transmembrane region" description="Helical" evidence="7">
    <location>
        <begin position="12"/>
        <end position="31"/>
    </location>
</feature>
<dbReference type="Proteomes" id="UP000269669">
    <property type="component" value="Unassembled WGS sequence"/>
</dbReference>
<dbReference type="InterPro" id="IPR029016">
    <property type="entry name" value="GAF-like_dom_sf"/>
</dbReference>
<feature type="region of interest" description="Disordered" evidence="6">
    <location>
        <begin position="111"/>
        <end position="146"/>
    </location>
</feature>
<feature type="transmembrane region" description="Helical" evidence="7">
    <location>
        <begin position="254"/>
        <end position="279"/>
    </location>
</feature>
<evidence type="ECO:0000256" key="3">
    <source>
        <dbReference type="ARBA" id="ARBA00022692"/>
    </source>
</evidence>
<name>A0A428MQ69_9BACT</name>
<evidence type="ECO:0000256" key="7">
    <source>
        <dbReference type="SAM" id="Phobius"/>
    </source>
</evidence>
<keyword evidence="4 7" id="KW-1133">Transmembrane helix</keyword>
<comment type="subcellular location">
    <subcellularLocation>
        <location evidence="1">Membrane</location>
        <topology evidence="1">Multi-pass membrane protein</topology>
    </subcellularLocation>
</comment>
<feature type="transmembrane region" description="Helical" evidence="7">
    <location>
        <begin position="43"/>
        <end position="61"/>
    </location>
</feature>
<protein>
    <submittedName>
        <fullName evidence="9">Putative PurR-regulated permease PerM</fullName>
    </submittedName>
</protein>
<dbReference type="GO" id="GO:0016020">
    <property type="term" value="C:membrane"/>
    <property type="evidence" value="ECO:0007669"/>
    <property type="project" value="UniProtKB-SubCell"/>
</dbReference>
<dbReference type="AlphaFoldDB" id="A0A428MQ69"/>
<feature type="transmembrane region" description="Helical" evidence="7">
    <location>
        <begin position="172"/>
        <end position="192"/>
    </location>
</feature>
<feature type="region of interest" description="Disordered" evidence="6">
    <location>
        <begin position="766"/>
        <end position="786"/>
    </location>
</feature>
<evidence type="ECO:0000313" key="10">
    <source>
        <dbReference type="Proteomes" id="UP000269669"/>
    </source>
</evidence>
<accession>A0A428MQ69</accession>
<keyword evidence="3 7" id="KW-0812">Transmembrane</keyword>
<dbReference type="Pfam" id="PF01594">
    <property type="entry name" value="AI-2E_transport"/>
    <property type="match status" value="2"/>
</dbReference>